<feature type="transmembrane region" description="Helical" evidence="1">
    <location>
        <begin position="517"/>
        <end position="537"/>
    </location>
</feature>
<evidence type="ECO:0000313" key="2">
    <source>
        <dbReference type="EMBL" id="QWG09598.1"/>
    </source>
</evidence>
<accession>A0ABX8H128</accession>
<dbReference type="EMBL" id="CP076129">
    <property type="protein sequence ID" value="QWG09598.1"/>
    <property type="molecule type" value="Genomic_DNA"/>
</dbReference>
<name>A0ABX8H128_9BACT</name>
<proteinExistence type="predicted"/>
<evidence type="ECO:0000313" key="3">
    <source>
        <dbReference type="Proteomes" id="UP000682802"/>
    </source>
</evidence>
<sequence length="594" mass="67929">MYYKGLLLVVIAFLFSQITYAQVFKFESPSKEQNISLSSLPNGNTHKNWKRVITQQTLKPKSKDLITDALFINFNDISENNKEFILKCVGGFEKQSIELFFVGDTDFFSIDINGVQNFWNSSKVTTFEKEALEEVTIRIRPKVIAKGKHTAFIAFVMNGKLSRIALQSNVLVDEHTVHENIDINLGLVEADSIGFTDYYFYNLEELPLDLVYKGDKESFNFMINGDSINLDSIKTVVPNSDTLILSVAPIAKVLGDKYALLELKNHYITQEINLTSRVFKVRGDVNWVDTLQLINNFQTPITKVYYPADTIWTSIKFVNNSDYDTLFDVASLISISNPKWLKTSIPLTNLSPRSEGLVQIPFVFNKKEKLDSNLKGEINILIQTDSSVYSQEVVYNPNERMIEELGESFPKELIFSSLKDTIELKIPYLNTSRNAVYPSVKSFIKEINKPSDIKIYYGSPRIKSWNKGYVSIFLTPYDSINFHKSKKDTLLLEIYDQKIIAGVELVQEPLSAILYDYLNEIIIGFIIVLVIILGVLSPKIYKILKGKYAIFLSDRDEKNKEQALLIVQKMIMESNNSDQQVLDKLEQLRKSIIK</sequence>
<protein>
    <submittedName>
        <fullName evidence="2">Uncharacterized protein</fullName>
    </submittedName>
</protein>
<reference evidence="2 3" key="1">
    <citation type="submission" date="2021-05" db="EMBL/GenBank/DDBJ databases">
        <title>Comparative genomic studies on the polysaccharide-degrading batcterial strains of the Flammeovirga genus.</title>
        <authorList>
            <person name="Zewei F."/>
            <person name="Zheng Z."/>
            <person name="Yu L."/>
            <person name="Ruyue G."/>
            <person name="Yanhong M."/>
            <person name="Yuanyuan C."/>
            <person name="Jingyan G."/>
            <person name="Wenjun H."/>
        </authorList>
    </citation>
    <scope>NUCLEOTIDE SEQUENCE [LARGE SCALE GENOMIC DNA]</scope>
    <source>
        <strain evidence="2 3">YS10</strain>
    </source>
</reference>
<dbReference type="Proteomes" id="UP000682802">
    <property type="component" value="Chromosome 2"/>
</dbReference>
<gene>
    <name evidence="2" type="ORF">KM029_23610</name>
</gene>
<evidence type="ECO:0000256" key="1">
    <source>
        <dbReference type="SAM" id="Phobius"/>
    </source>
</evidence>
<keyword evidence="3" id="KW-1185">Reference proteome</keyword>
<keyword evidence="1" id="KW-0812">Transmembrane</keyword>
<dbReference type="RefSeq" id="WP_144076270.1">
    <property type="nucleotide sequence ID" value="NZ_CP076129.1"/>
</dbReference>
<keyword evidence="1" id="KW-0472">Membrane</keyword>
<keyword evidence="1" id="KW-1133">Transmembrane helix</keyword>
<organism evidence="2 3">
    <name type="scientific">Flammeovirga kamogawensis</name>
    <dbReference type="NCBI Taxonomy" id="373891"/>
    <lineage>
        <taxon>Bacteria</taxon>
        <taxon>Pseudomonadati</taxon>
        <taxon>Bacteroidota</taxon>
        <taxon>Cytophagia</taxon>
        <taxon>Cytophagales</taxon>
        <taxon>Flammeovirgaceae</taxon>
        <taxon>Flammeovirga</taxon>
    </lineage>
</organism>